<gene>
    <name evidence="2" type="ORF">DSYM_25790</name>
</gene>
<accession>A0A809R2P4</accession>
<dbReference type="EMBL" id="AP021857">
    <property type="protein sequence ID" value="BBO21880.1"/>
    <property type="molecule type" value="Genomic_DNA"/>
</dbReference>
<dbReference type="Proteomes" id="UP000662914">
    <property type="component" value="Chromosome"/>
</dbReference>
<evidence type="ECO:0000256" key="1">
    <source>
        <dbReference type="SAM" id="MobiDB-lite"/>
    </source>
</evidence>
<sequence>MKPGQPFVDLHALAATDKESLTVQTKGKREVSSYAPADHLRGATKMIESGNHRGGTP</sequence>
<dbReference type="KEGG" id="ddz:DSYM_25790"/>
<feature type="region of interest" description="Disordered" evidence="1">
    <location>
        <begin position="35"/>
        <end position="57"/>
    </location>
</feature>
<protein>
    <submittedName>
        <fullName evidence="2">Uncharacterized protein</fullName>
    </submittedName>
</protein>
<reference evidence="2" key="1">
    <citation type="journal article" name="DNA Res.">
        <title>The physiological potential of anammox bacteria as revealed by their core genome structure.</title>
        <authorList>
            <person name="Okubo T."/>
            <person name="Toyoda A."/>
            <person name="Fukuhara K."/>
            <person name="Uchiyama I."/>
            <person name="Harigaya Y."/>
            <person name="Kuroiwa M."/>
            <person name="Suzuki T."/>
            <person name="Murakami Y."/>
            <person name="Suwa Y."/>
            <person name="Takami H."/>
        </authorList>
    </citation>
    <scope>NUCLEOTIDE SEQUENCE</scope>
    <source>
        <strain evidence="2">317325-3</strain>
    </source>
</reference>
<name>A0A809R2P4_9PROT</name>
<dbReference type="AlphaFoldDB" id="A0A809R2P4"/>
<organism evidence="2 3">
    <name type="scientific">Candidatus Desulfobacillus denitrificans</name>
    <dbReference type="NCBI Taxonomy" id="2608985"/>
    <lineage>
        <taxon>Bacteria</taxon>
        <taxon>Pseudomonadati</taxon>
        <taxon>Pseudomonadota</taxon>
        <taxon>Betaproteobacteria</taxon>
        <taxon>Candidatus Desulfobacillus</taxon>
    </lineage>
</organism>
<evidence type="ECO:0000313" key="3">
    <source>
        <dbReference type="Proteomes" id="UP000662914"/>
    </source>
</evidence>
<proteinExistence type="predicted"/>
<evidence type="ECO:0000313" key="2">
    <source>
        <dbReference type="EMBL" id="BBO21880.1"/>
    </source>
</evidence>